<dbReference type="PROSITE" id="PS00958">
    <property type="entry name" value="TRANSALDOLASE_2"/>
    <property type="match status" value="1"/>
</dbReference>
<evidence type="ECO:0000256" key="4">
    <source>
        <dbReference type="ARBA" id="ARBA00013151"/>
    </source>
</evidence>
<comment type="function">
    <text evidence="10">Catalyzes the rate-limiting step of the non-oxidative phase in the pentose phosphate pathway. Catalyzes the reversible conversion of sedheptulose-7-phosphate and D-glyceraldehyde 3-phosphate into erythrose-4-phosphate and beta-D-fructose 6-phosphate.</text>
</comment>
<sequence>MQLDNQAEGDAAAVDILGAVEKTITEYQEEISRSKEENDRLRKLLLDLGFKPDRESQITESQQLSLLDPGEIPPEQEWCVQEDNISLCSPRCIESDSDQGSPKDSTLNQVVENRKSDSLSTKATEQIKTKHDGEYYVPSETTTHSQTISGPKSKRTRAKKRQSRPDLGTTNKRRKMETALEQLKKYTVVVADTGDFNAIEEYKPQDATTNPSLILAATKMPAYQHLLDQAIKYGIAKGGTEQEQVTNTMDKLFVSFGLEILKKIPGRVSTEVDARLSYDKDEMVNRALGLIALYEEAGIKKERVLIKLSSTWEGIQAGRELEEKHGVHCNMTLLFSFAQAVACAEAKVTLISPFVGRIMDWYKENTAQKSFEAHEDPGVLSVTKIYNYYKKYEYTTVVMGASFRNTGEVKALAGCDLLTISPALLGELTQDHSTVTPLLTVQKAKSCDLEKIHLDEKDFRWQHNEDRMAVEKLSDGIRKFAADAVKLETMIKEKMLSVKNGQ</sequence>
<feature type="coiled-coil region" evidence="11">
    <location>
        <begin position="17"/>
        <end position="44"/>
    </location>
</feature>
<evidence type="ECO:0000256" key="7">
    <source>
        <dbReference type="ARBA" id="ARBA00022679"/>
    </source>
</evidence>
<evidence type="ECO:0000256" key="1">
    <source>
        <dbReference type="ARBA" id="ARBA00004496"/>
    </source>
</evidence>
<keyword evidence="6" id="KW-0963">Cytoplasm</keyword>
<keyword evidence="7 10" id="KW-0808">Transferase</keyword>
<dbReference type="HAMAP" id="MF_00492">
    <property type="entry name" value="Transaldolase_1"/>
    <property type="match status" value="1"/>
</dbReference>
<dbReference type="NCBIfam" id="TIGR00874">
    <property type="entry name" value="talAB"/>
    <property type="match status" value="1"/>
</dbReference>
<dbReference type="InterPro" id="IPR018225">
    <property type="entry name" value="Transaldolase_AS"/>
</dbReference>
<comment type="caution">
    <text evidence="13">The sequence shown here is derived from an EMBL/GenBank/DDBJ whole genome shotgun (WGS) entry which is preliminary data.</text>
</comment>
<keyword evidence="14" id="KW-1185">Reference proteome</keyword>
<dbReference type="Gene3D" id="3.20.20.70">
    <property type="entry name" value="Aldolase class I"/>
    <property type="match status" value="1"/>
</dbReference>
<dbReference type="GO" id="GO:0006098">
    <property type="term" value="P:pentose-phosphate shunt"/>
    <property type="evidence" value="ECO:0007669"/>
    <property type="project" value="UniProtKB-KW"/>
</dbReference>
<evidence type="ECO:0000256" key="11">
    <source>
        <dbReference type="SAM" id="Coils"/>
    </source>
</evidence>
<gene>
    <name evidence="13" type="ORF">UPYG_G00090360</name>
</gene>
<feature type="compositionally biased region" description="Basic residues" evidence="12">
    <location>
        <begin position="152"/>
        <end position="162"/>
    </location>
</feature>
<dbReference type="PANTHER" id="PTHR10683:SF18">
    <property type="entry name" value="TRANSALDOLASE"/>
    <property type="match status" value="1"/>
</dbReference>
<feature type="compositionally biased region" description="Basic and acidic residues" evidence="12">
    <location>
        <begin position="125"/>
        <end position="134"/>
    </location>
</feature>
<evidence type="ECO:0000256" key="12">
    <source>
        <dbReference type="SAM" id="MobiDB-lite"/>
    </source>
</evidence>
<dbReference type="Pfam" id="PF00923">
    <property type="entry name" value="TAL_FSA"/>
    <property type="match status" value="1"/>
</dbReference>
<dbReference type="NCBIfam" id="NF009001">
    <property type="entry name" value="PRK12346.1"/>
    <property type="match status" value="1"/>
</dbReference>
<dbReference type="CDD" id="cd00957">
    <property type="entry name" value="Transaldolase_TalAB"/>
    <property type="match status" value="1"/>
</dbReference>
<dbReference type="EC" id="2.2.1.2" evidence="4 10"/>
<keyword evidence="8 10" id="KW-0570">Pentose shunt</keyword>
<evidence type="ECO:0000256" key="9">
    <source>
        <dbReference type="ARBA" id="ARBA00023270"/>
    </source>
</evidence>
<evidence type="ECO:0000256" key="6">
    <source>
        <dbReference type="ARBA" id="ARBA00022490"/>
    </source>
</evidence>
<reference evidence="13 14" key="1">
    <citation type="submission" date="2024-06" db="EMBL/GenBank/DDBJ databases">
        <authorList>
            <person name="Pan Q."/>
            <person name="Wen M."/>
            <person name="Jouanno E."/>
            <person name="Zahm M."/>
            <person name="Klopp C."/>
            <person name="Cabau C."/>
            <person name="Louis A."/>
            <person name="Berthelot C."/>
            <person name="Parey E."/>
            <person name="Roest Crollius H."/>
            <person name="Montfort J."/>
            <person name="Robinson-Rechavi M."/>
            <person name="Bouchez O."/>
            <person name="Lampietro C."/>
            <person name="Lopez Roques C."/>
            <person name="Donnadieu C."/>
            <person name="Postlethwait J."/>
            <person name="Bobe J."/>
            <person name="Verreycken H."/>
            <person name="Guiguen Y."/>
        </authorList>
    </citation>
    <scope>NUCLEOTIDE SEQUENCE [LARGE SCALE GENOMIC DNA]</scope>
    <source>
        <strain evidence="13">Up_M1</strain>
        <tissue evidence="13">Testis</tissue>
    </source>
</reference>
<dbReference type="PANTHER" id="PTHR10683">
    <property type="entry name" value="TRANSALDOLASE"/>
    <property type="match status" value="1"/>
</dbReference>
<evidence type="ECO:0000256" key="8">
    <source>
        <dbReference type="ARBA" id="ARBA00023126"/>
    </source>
</evidence>
<evidence type="ECO:0000313" key="14">
    <source>
        <dbReference type="Proteomes" id="UP001557470"/>
    </source>
</evidence>
<comment type="pathway">
    <text evidence="2 10">Carbohydrate degradation; pentose phosphate pathway; D-glyceraldehyde 3-phosphate and beta-D-fructose 6-phosphate from D-ribose 5-phosphate and D-xylulose 5-phosphate (non-oxidative stage): step 2/3.</text>
</comment>
<evidence type="ECO:0000256" key="5">
    <source>
        <dbReference type="ARBA" id="ARBA00018292"/>
    </source>
</evidence>
<dbReference type="SUPFAM" id="SSF51569">
    <property type="entry name" value="Aldolase"/>
    <property type="match status" value="1"/>
</dbReference>
<dbReference type="FunFam" id="3.20.20.70:FF:000002">
    <property type="entry name" value="Transaldolase"/>
    <property type="match status" value="1"/>
</dbReference>
<dbReference type="InterPro" id="IPR001585">
    <property type="entry name" value="TAL/FSA"/>
</dbReference>
<dbReference type="AlphaFoldDB" id="A0ABD0XFM9"/>
<comment type="similarity">
    <text evidence="3">Belongs to the transaldolase family. Type 1 subfamily.</text>
</comment>
<evidence type="ECO:0000313" key="13">
    <source>
        <dbReference type="EMBL" id="KAL1007696.1"/>
    </source>
</evidence>
<comment type="catalytic activity">
    <reaction evidence="10">
        <text>D-sedoheptulose 7-phosphate + D-glyceraldehyde 3-phosphate = D-erythrose 4-phosphate + beta-D-fructose 6-phosphate</text>
        <dbReference type="Rhea" id="RHEA:17053"/>
        <dbReference type="ChEBI" id="CHEBI:16897"/>
        <dbReference type="ChEBI" id="CHEBI:57483"/>
        <dbReference type="ChEBI" id="CHEBI:57634"/>
        <dbReference type="ChEBI" id="CHEBI:59776"/>
        <dbReference type="EC" id="2.2.1.2"/>
    </reaction>
</comment>
<evidence type="ECO:0000256" key="3">
    <source>
        <dbReference type="ARBA" id="ARBA00008012"/>
    </source>
</evidence>
<dbReference type="EMBL" id="JAGEUA010000002">
    <property type="protein sequence ID" value="KAL1007696.1"/>
    <property type="molecule type" value="Genomic_DNA"/>
</dbReference>
<comment type="subcellular location">
    <subcellularLocation>
        <location evidence="1">Cytoplasm</location>
    </subcellularLocation>
</comment>
<dbReference type="Proteomes" id="UP001557470">
    <property type="component" value="Unassembled WGS sequence"/>
</dbReference>
<protein>
    <recommendedName>
        <fullName evidence="5 10">Transaldolase</fullName>
        <ecNumber evidence="4 10">2.2.1.2</ecNumber>
    </recommendedName>
</protein>
<dbReference type="InterPro" id="IPR013785">
    <property type="entry name" value="Aldolase_TIM"/>
</dbReference>
<evidence type="ECO:0000256" key="10">
    <source>
        <dbReference type="RuleBase" id="RU000501"/>
    </source>
</evidence>
<evidence type="ECO:0000256" key="2">
    <source>
        <dbReference type="ARBA" id="ARBA00004857"/>
    </source>
</evidence>
<dbReference type="GO" id="GO:0004801">
    <property type="term" value="F:transaldolase activity"/>
    <property type="evidence" value="ECO:0007669"/>
    <property type="project" value="UniProtKB-EC"/>
</dbReference>
<keyword evidence="11" id="KW-0175">Coiled coil</keyword>
<dbReference type="GO" id="GO:0005737">
    <property type="term" value="C:cytoplasm"/>
    <property type="evidence" value="ECO:0007669"/>
    <property type="project" value="UniProtKB-SubCell"/>
</dbReference>
<feature type="compositionally biased region" description="Polar residues" evidence="12">
    <location>
        <begin position="139"/>
        <end position="150"/>
    </location>
</feature>
<dbReference type="PROSITE" id="PS01054">
    <property type="entry name" value="TRANSALDOLASE_1"/>
    <property type="match status" value="1"/>
</dbReference>
<name>A0ABD0XFM9_UMBPY</name>
<organism evidence="13 14">
    <name type="scientific">Umbra pygmaea</name>
    <name type="common">Eastern mudminnow</name>
    <dbReference type="NCBI Taxonomy" id="75934"/>
    <lineage>
        <taxon>Eukaryota</taxon>
        <taxon>Metazoa</taxon>
        <taxon>Chordata</taxon>
        <taxon>Craniata</taxon>
        <taxon>Vertebrata</taxon>
        <taxon>Euteleostomi</taxon>
        <taxon>Actinopterygii</taxon>
        <taxon>Neopterygii</taxon>
        <taxon>Teleostei</taxon>
        <taxon>Protacanthopterygii</taxon>
        <taxon>Esociformes</taxon>
        <taxon>Umbridae</taxon>
        <taxon>Umbra</taxon>
    </lineage>
</organism>
<dbReference type="InterPro" id="IPR004730">
    <property type="entry name" value="Transaldolase_1"/>
</dbReference>
<accession>A0ABD0XFM9</accession>
<feature type="compositionally biased region" description="Polar residues" evidence="12">
    <location>
        <begin position="98"/>
        <end position="111"/>
    </location>
</feature>
<feature type="region of interest" description="Disordered" evidence="12">
    <location>
        <begin position="91"/>
        <end position="174"/>
    </location>
</feature>
<keyword evidence="9" id="KW-0704">Schiff base</keyword>
<proteinExistence type="inferred from homology"/>